<dbReference type="Proteomes" id="UP001596383">
    <property type="component" value="Unassembled WGS sequence"/>
</dbReference>
<evidence type="ECO:0000259" key="2">
    <source>
        <dbReference type="Pfam" id="PF26417"/>
    </source>
</evidence>
<evidence type="ECO:0000313" key="4">
    <source>
        <dbReference type="Proteomes" id="UP001596383"/>
    </source>
</evidence>
<keyword evidence="4" id="KW-1185">Reference proteome</keyword>
<evidence type="ECO:0000313" key="3">
    <source>
        <dbReference type="EMBL" id="MFC6764357.1"/>
    </source>
</evidence>
<organism evidence="3 4">
    <name type="scientific">Natrinema soli</name>
    <dbReference type="NCBI Taxonomy" id="1930624"/>
    <lineage>
        <taxon>Archaea</taxon>
        <taxon>Methanobacteriati</taxon>
        <taxon>Methanobacteriota</taxon>
        <taxon>Stenosarchaea group</taxon>
        <taxon>Halobacteria</taxon>
        <taxon>Halobacteriales</taxon>
        <taxon>Natrialbaceae</taxon>
        <taxon>Natrinema</taxon>
    </lineage>
</organism>
<protein>
    <recommendedName>
        <fullName evidence="2">DUF8112 domain-containing protein</fullName>
    </recommendedName>
</protein>
<evidence type="ECO:0000256" key="1">
    <source>
        <dbReference type="SAM" id="MobiDB-lite"/>
    </source>
</evidence>
<sequence length="122" mass="13500">MKVVTTPTQLLEGFPVGPHGTTKCQHCEYRLYEGDRVTVLASRPADTDRWAIHRPYCVACSPDTITEPTLGCTELLAECRLGTRADLPTQQTRFVALEPEIHDSSPPSNRATEPEAIPTPNR</sequence>
<dbReference type="EMBL" id="JBHSWV010000074">
    <property type="protein sequence ID" value="MFC6764357.1"/>
    <property type="molecule type" value="Genomic_DNA"/>
</dbReference>
<feature type="domain" description="DUF8112" evidence="2">
    <location>
        <begin position="4"/>
        <end position="107"/>
    </location>
</feature>
<dbReference type="AlphaFoldDB" id="A0ABD5SH39"/>
<comment type="caution">
    <text evidence="3">The sequence shown here is derived from an EMBL/GenBank/DDBJ whole genome shotgun (WGS) entry which is preliminary data.</text>
</comment>
<gene>
    <name evidence="3" type="ORF">ACFQE6_04665</name>
</gene>
<proteinExistence type="predicted"/>
<reference evidence="3 4" key="1">
    <citation type="journal article" date="2019" name="Int. J. Syst. Evol. Microbiol.">
        <title>The Global Catalogue of Microorganisms (GCM) 10K type strain sequencing project: providing services to taxonomists for standard genome sequencing and annotation.</title>
        <authorList>
            <consortium name="The Broad Institute Genomics Platform"/>
            <consortium name="The Broad Institute Genome Sequencing Center for Infectious Disease"/>
            <person name="Wu L."/>
            <person name="Ma J."/>
        </authorList>
    </citation>
    <scope>NUCLEOTIDE SEQUENCE [LARGE SCALE GENOMIC DNA]</scope>
    <source>
        <strain evidence="3 4">LMG 29247</strain>
    </source>
</reference>
<feature type="region of interest" description="Disordered" evidence="1">
    <location>
        <begin position="98"/>
        <end position="122"/>
    </location>
</feature>
<dbReference type="Pfam" id="PF26417">
    <property type="entry name" value="DUF8112"/>
    <property type="match status" value="1"/>
</dbReference>
<accession>A0ABD5SH39</accession>
<name>A0ABD5SH39_9EURY</name>
<dbReference type="RefSeq" id="WP_273737430.1">
    <property type="nucleotide sequence ID" value="NZ_JAQIVI010000074.1"/>
</dbReference>
<dbReference type="InterPro" id="IPR058425">
    <property type="entry name" value="DUF8112"/>
</dbReference>